<evidence type="ECO:0000313" key="4">
    <source>
        <dbReference type="RefSeq" id="XP_027769023.1"/>
    </source>
</evidence>
<dbReference type="PANTHER" id="PTHR34109:SF1">
    <property type="entry name" value="VOC DOMAIN-CONTAINING PROTEIN"/>
    <property type="match status" value="1"/>
</dbReference>
<dbReference type="PANTHER" id="PTHR34109">
    <property type="entry name" value="BNAUNNG04460D PROTEIN-RELATED"/>
    <property type="match status" value="1"/>
</dbReference>
<dbReference type="GeneID" id="107003387"/>
<accession>A0ABM1UZV5</accession>
<name>A0ABM1UZV5_SOLPN</name>
<feature type="transmembrane region" description="Helical" evidence="1">
    <location>
        <begin position="248"/>
        <end position="272"/>
    </location>
</feature>
<reference evidence="3" key="1">
    <citation type="journal article" date="2014" name="Nat. Genet.">
        <title>The genome of the stress-tolerant wild tomato species Solanum pennellii.</title>
        <authorList>
            <person name="Bolger A."/>
            <person name="Scossa F."/>
            <person name="Bolger M.E."/>
            <person name="Lanz C."/>
            <person name="Maumus F."/>
            <person name="Tohge T."/>
            <person name="Quesneville H."/>
            <person name="Alseekh S."/>
            <person name="Sorensen I."/>
            <person name="Lichtenstein G."/>
            <person name="Fich E.A."/>
            <person name="Conte M."/>
            <person name="Keller H."/>
            <person name="Schneeberger K."/>
            <person name="Schwacke R."/>
            <person name="Ofner I."/>
            <person name="Vrebalov J."/>
            <person name="Xu Y."/>
            <person name="Osorio S."/>
            <person name="Aflitos S.A."/>
            <person name="Schijlen E."/>
            <person name="Jimenez-Gomez J.M."/>
            <person name="Ryngajllo M."/>
            <person name="Kimura S."/>
            <person name="Kumar R."/>
            <person name="Koenig D."/>
            <person name="Headland L.R."/>
            <person name="Maloof J.N."/>
            <person name="Sinha N."/>
            <person name="van Ham R.C."/>
            <person name="Lankhorst R.K."/>
            <person name="Mao L."/>
            <person name="Vogel A."/>
            <person name="Arsova B."/>
            <person name="Panstruga R."/>
            <person name="Fei Z."/>
            <person name="Rose J.K."/>
            <person name="Zamir D."/>
            <person name="Carrari F."/>
            <person name="Giovannoni J.J."/>
            <person name="Weigel D."/>
            <person name="Usadel B."/>
            <person name="Fernie A.R."/>
        </authorList>
    </citation>
    <scope>NUCLEOTIDE SEQUENCE [LARGE SCALE GENOMIC DNA]</scope>
    <source>
        <strain evidence="3">cv. LA0716</strain>
    </source>
</reference>
<dbReference type="Gene3D" id="3.10.180.10">
    <property type="entry name" value="2,3-Dihydroxybiphenyl 1,2-Dioxygenase, domain 1"/>
    <property type="match status" value="1"/>
</dbReference>
<feature type="transmembrane region" description="Helical" evidence="1">
    <location>
        <begin position="119"/>
        <end position="136"/>
    </location>
</feature>
<feature type="transmembrane region" description="Helical" evidence="1">
    <location>
        <begin position="148"/>
        <end position="168"/>
    </location>
</feature>
<keyword evidence="3" id="KW-1185">Reference proteome</keyword>
<dbReference type="Proteomes" id="UP000694930">
    <property type="component" value="Chromosome 11"/>
</dbReference>
<dbReference type="SUPFAM" id="SSF54593">
    <property type="entry name" value="Glyoxalase/Bleomycin resistance protein/Dihydroxybiphenyl dioxygenase"/>
    <property type="match status" value="1"/>
</dbReference>
<evidence type="ECO:0000256" key="1">
    <source>
        <dbReference type="SAM" id="Phobius"/>
    </source>
</evidence>
<sequence>MNSMDRSTRAAVQKLLTNPFSCLGRSSSQSDDSEVPLLDPGDGHQVRALVPDLEAQNVGSTSQHPGASVVENAPPDPTVSLLALDNSVVTLKVIEKKMKKVDSKMAYSEQKANKVIESLGNRIGFILSYSGAWIFYEHIHLSCAIAGLITFVSLLSLFGGLAIAIWAAREELKRMIPAIENLDQEEKQLVKEVKVIKTKEEARKTNPEGMVNNDRLHAEVQCDAVVSRCDMIVNSKNYMCRFERYNRLFIWAAICCVIFNGACICCVAYFTYCRVAALRCTNPMMPLPGESAHMFNNDVIQNVPATIVDNASEFRYQVSLGDGVPQLCPVASISSVELAPHFVPVLAPTMEGGPCSSSFDSEFLHPEFCSETVAEEAHNGAGPEKEATQNALVFTAVKPQLFVKAAKAKDAVQFYKHAFGAEEVGRVNHPKRKVEQETPLILSVELKIGSSIFVVSDLTDEDSTAPVKTALTGYVFYLETVDVSSATAKAIAAGAIAEIKAEDGGADGGQVGVKLIDPYGNVWLVCSPVKESE</sequence>
<protein>
    <submittedName>
        <fullName evidence="4">Uncharacterized protein LOC107003387 isoform X1</fullName>
    </submittedName>
</protein>
<organism evidence="3 4">
    <name type="scientific">Solanum pennellii</name>
    <name type="common">Tomato</name>
    <name type="synonym">Lycopersicon pennellii</name>
    <dbReference type="NCBI Taxonomy" id="28526"/>
    <lineage>
        <taxon>Eukaryota</taxon>
        <taxon>Viridiplantae</taxon>
        <taxon>Streptophyta</taxon>
        <taxon>Embryophyta</taxon>
        <taxon>Tracheophyta</taxon>
        <taxon>Spermatophyta</taxon>
        <taxon>Magnoliopsida</taxon>
        <taxon>eudicotyledons</taxon>
        <taxon>Gunneridae</taxon>
        <taxon>Pentapetalae</taxon>
        <taxon>asterids</taxon>
        <taxon>lamiids</taxon>
        <taxon>Solanales</taxon>
        <taxon>Solanaceae</taxon>
        <taxon>Solanoideae</taxon>
        <taxon>Solaneae</taxon>
        <taxon>Solanum</taxon>
        <taxon>Solanum subgen. Lycopersicon</taxon>
    </lineage>
</organism>
<evidence type="ECO:0000259" key="2">
    <source>
        <dbReference type="Pfam" id="PF22656"/>
    </source>
</evidence>
<reference evidence="4" key="2">
    <citation type="submission" date="2025-08" db="UniProtKB">
        <authorList>
            <consortium name="RefSeq"/>
        </authorList>
    </citation>
    <scope>IDENTIFICATION</scope>
</reference>
<keyword evidence="1" id="KW-1133">Transmembrane helix</keyword>
<dbReference type="Pfam" id="PF22656">
    <property type="entry name" value="At5g48480-like_N"/>
    <property type="match status" value="1"/>
</dbReference>
<gene>
    <name evidence="4" type="primary">LOC107003387</name>
</gene>
<feature type="domain" description="Glyoxalase At5g48480-like N-terminal" evidence="2">
    <location>
        <begin position="400"/>
        <end position="458"/>
    </location>
</feature>
<keyword evidence="1" id="KW-0472">Membrane</keyword>
<proteinExistence type="predicted"/>
<keyword evidence="1" id="KW-0812">Transmembrane</keyword>
<dbReference type="RefSeq" id="XP_027769023.1">
    <property type="nucleotide sequence ID" value="XM_027913222.1"/>
</dbReference>
<dbReference type="InterPro" id="IPR029068">
    <property type="entry name" value="Glyas_Bleomycin-R_OHBP_Dase"/>
</dbReference>
<evidence type="ECO:0000313" key="3">
    <source>
        <dbReference type="Proteomes" id="UP000694930"/>
    </source>
</evidence>
<dbReference type="InterPro" id="IPR054576">
    <property type="entry name" value="At5g48480-like_N"/>
</dbReference>